<dbReference type="GO" id="GO:0004459">
    <property type="term" value="F:L-lactate dehydrogenase (NAD+) activity"/>
    <property type="evidence" value="ECO:0007669"/>
    <property type="project" value="TreeGrafter"/>
</dbReference>
<gene>
    <name evidence="9" type="ORF">SAMN04490244_106116</name>
</gene>
<dbReference type="GO" id="GO:0010181">
    <property type="term" value="F:FMN binding"/>
    <property type="evidence" value="ECO:0007669"/>
    <property type="project" value="InterPro"/>
</dbReference>
<sequence length="401" mass="43104">MDLDLSHPAISDLRDRARRRLPHFVWEYLDSATGDQSSRNRSEEALDSVVLRPAILAGAPERDTATRLLGHEYALPVGLAPVGMSGLVWPDAERHLARLAAEQGLPFCLSNVAAETPEDIGPETGGRGWFQLYPPGDPEIRRDLMRRAKDAGFHTLILTADVPVASRRERQRRARLSNPMKVTAPILAQIVQKPAWALGMARMGMPRLKTLEPYAKGGAGGARPSTEHIGYLLRCAPDWDYLRAVRDEWDGPLVVKGVLDPEAAQRLAGLADAVWVSNHGGRQFEAAPAPAAILPAIREAVGPDMPVIADGSIRSGTDILRLMARGADFVMIGRAVHYGLAAFGPAGAAHAIHVLREGLLADMGQMGLATPSQSRGREMPLPAPTGIGRRAAECGLAFTSG</sequence>
<feature type="binding site" evidence="7">
    <location>
        <position position="133"/>
    </location>
    <ligand>
        <name>glyoxylate</name>
        <dbReference type="ChEBI" id="CHEBI:36655"/>
    </ligand>
</feature>
<feature type="binding site" evidence="7">
    <location>
        <position position="131"/>
    </location>
    <ligand>
        <name>FMN</name>
        <dbReference type="ChEBI" id="CHEBI:58210"/>
    </ligand>
</feature>
<keyword evidence="10" id="KW-1185">Reference proteome</keyword>
<dbReference type="AlphaFoldDB" id="A0A1H9UZ39"/>
<dbReference type="GO" id="GO:0005886">
    <property type="term" value="C:plasma membrane"/>
    <property type="evidence" value="ECO:0007669"/>
    <property type="project" value="TreeGrafter"/>
</dbReference>
<dbReference type="InterPro" id="IPR037396">
    <property type="entry name" value="FMN_HAD"/>
</dbReference>
<dbReference type="InterPro" id="IPR013785">
    <property type="entry name" value="Aldolase_TIM"/>
</dbReference>
<dbReference type="STRING" id="641238.SAMN04490244_106116"/>
<dbReference type="InterPro" id="IPR012133">
    <property type="entry name" value="Alpha-hydoxy_acid_DH_FMN"/>
</dbReference>
<evidence type="ECO:0000256" key="3">
    <source>
        <dbReference type="ARBA" id="ARBA00022643"/>
    </source>
</evidence>
<proteinExistence type="inferred from homology"/>
<dbReference type="GO" id="GO:0009060">
    <property type="term" value="P:aerobic respiration"/>
    <property type="evidence" value="ECO:0007669"/>
    <property type="project" value="TreeGrafter"/>
</dbReference>
<dbReference type="InterPro" id="IPR008259">
    <property type="entry name" value="FMN_hydac_DH_AS"/>
</dbReference>
<dbReference type="InterPro" id="IPR000262">
    <property type="entry name" value="FMN-dep_DH"/>
</dbReference>
<feature type="binding site" evidence="7">
    <location>
        <position position="110"/>
    </location>
    <ligand>
        <name>FMN</name>
        <dbReference type="ChEBI" id="CHEBI:58210"/>
    </ligand>
</feature>
<evidence type="ECO:0000256" key="5">
    <source>
        <dbReference type="ARBA" id="ARBA00024042"/>
    </source>
</evidence>
<feature type="binding site" evidence="7">
    <location>
        <position position="277"/>
    </location>
    <ligand>
        <name>FMN</name>
        <dbReference type="ChEBI" id="CHEBI:58210"/>
    </ligand>
</feature>
<comment type="cofactor">
    <cofactor evidence="1">
        <name>FMN</name>
        <dbReference type="ChEBI" id="CHEBI:58210"/>
    </cofactor>
</comment>
<accession>A0A1H9UZ39</accession>
<dbReference type="PROSITE" id="PS51349">
    <property type="entry name" value="FMN_HYDROXY_ACID_DH_2"/>
    <property type="match status" value="1"/>
</dbReference>
<dbReference type="PIRSF" id="PIRSF000138">
    <property type="entry name" value="Al-hdrx_acd_dh"/>
    <property type="match status" value="1"/>
</dbReference>
<feature type="binding site" evidence="7">
    <location>
        <position position="279"/>
    </location>
    <ligand>
        <name>glyoxylate</name>
        <dbReference type="ChEBI" id="CHEBI:36655"/>
    </ligand>
</feature>
<dbReference type="OrthoDB" id="9770452at2"/>
<feature type="binding site" evidence="7">
    <location>
        <position position="256"/>
    </location>
    <ligand>
        <name>FMN</name>
        <dbReference type="ChEBI" id="CHEBI:58210"/>
    </ligand>
</feature>
<dbReference type="Pfam" id="PF01070">
    <property type="entry name" value="FMN_dh"/>
    <property type="match status" value="1"/>
</dbReference>
<feature type="binding site" evidence="7">
    <location>
        <position position="159"/>
    </location>
    <ligand>
        <name>FMN</name>
        <dbReference type="ChEBI" id="CHEBI:58210"/>
    </ligand>
</feature>
<evidence type="ECO:0000256" key="7">
    <source>
        <dbReference type="PIRSR" id="PIRSR000138-2"/>
    </source>
</evidence>
<evidence type="ECO:0000256" key="4">
    <source>
        <dbReference type="ARBA" id="ARBA00023002"/>
    </source>
</evidence>
<dbReference type="PANTHER" id="PTHR10578">
    <property type="entry name" value="S -2-HYDROXY-ACID OXIDASE-RELATED"/>
    <property type="match status" value="1"/>
</dbReference>
<evidence type="ECO:0000313" key="10">
    <source>
        <dbReference type="Proteomes" id="UP000198885"/>
    </source>
</evidence>
<dbReference type="EMBL" id="FOGU01000006">
    <property type="protein sequence ID" value="SES14745.1"/>
    <property type="molecule type" value="Genomic_DNA"/>
</dbReference>
<dbReference type="SUPFAM" id="SSF51395">
    <property type="entry name" value="FMN-linked oxidoreductases"/>
    <property type="match status" value="1"/>
</dbReference>
<feature type="binding site" evidence="7">
    <location>
        <position position="282"/>
    </location>
    <ligand>
        <name>glyoxylate</name>
        <dbReference type="ChEBI" id="CHEBI:36655"/>
    </ligand>
</feature>
<dbReference type="Proteomes" id="UP000198885">
    <property type="component" value="Unassembled WGS sequence"/>
</dbReference>
<feature type="active site" description="Proton acceptor" evidence="6">
    <location>
        <position position="279"/>
    </location>
</feature>
<name>A0A1H9UZ39_9RHOB</name>
<evidence type="ECO:0000256" key="6">
    <source>
        <dbReference type="PIRSR" id="PIRSR000138-1"/>
    </source>
</evidence>
<dbReference type="PANTHER" id="PTHR10578:SF107">
    <property type="entry name" value="2-HYDROXYACID OXIDASE 1"/>
    <property type="match status" value="1"/>
</dbReference>
<organism evidence="9 10">
    <name type="scientific">Tranquillimonas rosea</name>
    <dbReference type="NCBI Taxonomy" id="641238"/>
    <lineage>
        <taxon>Bacteria</taxon>
        <taxon>Pseudomonadati</taxon>
        <taxon>Pseudomonadota</taxon>
        <taxon>Alphaproteobacteria</taxon>
        <taxon>Rhodobacterales</taxon>
        <taxon>Roseobacteraceae</taxon>
        <taxon>Tranquillimonas</taxon>
    </lineage>
</organism>
<evidence type="ECO:0000256" key="2">
    <source>
        <dbReference type="ARBA" id="ARBA00022630"/>
    </source>
</evidence>
<dbReference type="RefSeq" id="WP_092693729.1">
    <property type="nucleotide sequence ID" value="NZ_FOGU01000006.1"/>
</dbReference>
<evidence type="ECO:0000313" key="9">
    <source>
        <dbReference type="EMBL" id="SES14745.1"/>
    </source>
</evidence>
<evidence type="ECO:0000259" key="8">
    <source>
        <dbReference type="PROSITE" id="PS51349"/>
    </source>
</evidence>
<feature type="domain" description="FMN hydroxy acid dehydrogenase" evidence="8">
    <location>
        <begin position="2"/>
        <end position="384"/>
    </location>
</feature>
<evidence type="ECO:0000256" key="1">
    <source>
        <dbReference type="ARBA" id="ARBA00001917"/>
    </source>
</evidence>
<dbReference type="Gene3D" id="3.20.20.70">
    <property type="entry name" value="Aldolase class I"/>
    <property type="match status" value="1"/>
</dbReference>
<keyword evidence="3 7" id="KW-0288">FMN</keyword>
<keyword evidence="2 7" id="KW-0285">Flavoprotein</keyword>
<protein>
    <submittedName>
        <fullName evidence="9">L-lactate dehydrogenase (Cytochrome)</fullName>
    </submittedName>
</protein>
<comment type="similarity">
    <text evidence="5">Belongs to the FMN-dependent alpha-hydroxy acid dehydrogenase family.</text>
</comment>
<dbReference type="CDD" id="cd02809">
    <property type="entry name" value="alpha_hydroxyacid_oxid_FMN"/>
    <property type="match status" value="1"/>
</dbReference>
<feature type="binding site" evidence="7">
    <location>
        <begin position="333"/>
        <end position="334"/>
    </location>
    <ligand>
        <name>FMN</name>
        <dbReference type="ChEBI" id="CHEBI:58210"/>
    </ligand>
</feature>
<feature type="binding site" evidence="7">
    <location>
        <position position="28"/>
    </location>
    <ligand>
        <name>glyoxylate</name>
        <dbReference type="ChEBI" id="CHEBI:36655"/>
    </ligand>
</feature>
<dbReference type="PROSITE" id="PS00557">
    <property type="entry name" value="FMN_HYDROXY_ACID_DH_1"/>
    <property type="match status" value="1"/>
</dbReference>
<feature type="binding site" evidence="7">
    <location>
        <begin position="310"/>
        <end position="314"/>
    </location>
    <ligand>
        <name>FMN</name>
        <dbReference type="ChEBI" id="CHEBI:58210"/>
    </ligand>
</feature>
<reference evidence="9 10" key="1">
    <citation type="submission" date="2016-10" db="EMBL/GenBank/DDBJ databases">
        <authorList>
            <person name="de Groot N.N."/>
        </authorList>
    </citation>
    <scope>NUCLEOTIDE SEQUENCE [LARGE SCALE GENOMIC DNA]</scope>
    <source>
        <strain evidence="9 10">DSM 23042</strain>
    </source>
</reference>
<keyword evidence="4" id="KW-0560">Oxidoreductase</keyword>
<feature type="binding site" evidence="7">
    <location>
        <position position="168"/>
    </location>
    <ligand>
        <name>glyoxylate</name>
        <dbReference type="ChEBI" id="CHEBI:36655"/>
    </ligand>
</feature>
<feature type="binding site" evidence="7">
    <location>
        <begin position="81"/>
        <end position="83"/>
    </location>
    <ligand>
        <name>FMN</name>
        <dbReference type="ChEBI" id="CHEBI:58210"/>
    </ligand>
</feature>